<proteinExistence type="predicted"/>
<keyword evidence="1" id="KW-0472">Membrane</keyword>
<accession>A2G436</accession>
<evidence type="ECO:0000313" key="2">
    <source>
        <dbReference type="EMBL" id="EAX88085.1"/>
    </source>
</evidence>
<dbReference type="InParanoid" id="A2G436"/>
<feature type="transmembrane region" description="Helical" evidence="1">
    <location>
        <begin position="380"/>
        <end position="400"/>
    </location>
</feature>
<dbReference type="AlphaFoldDB" id="A2G436"/>
<organism evidence="2 3">
    <name type="scientific">Trichomonas vaginalis (strain ATCC PRA-98 / G3)</name>
    <dbReference type="NCBI Taxonomy" id="412133"/>
    <lineage>
        <taxon>Eukaryota</taxon>
        <taxon>Metamonada</taxon>
        <taxon>Parabasalia</taxon>
        <taxon>Trichomonadida</taxon>
        <taxon>Trichomonadidae</taxon>
        <taxon>Trichomonas</taxon>
    </lineage>
</organism>
<dbReference type="VEuPathDB" id="TrichDB:TVAGG3_0279980"/>
<evidence type="ECO:0000256" key="1">
    <source>
        <dbReference type="SAM" id="Phobius"/>
    </source>
</evidence>
<keyword evidence="1" id="KW-1133">Transmembrane helix</keyword>
<dbReference type="VEuPathDB" id="TrichDB:TVAG_024000"/>
<protein>
    <submittedName>
        <fullName evidence="2">Uncharacterized protein</fullName>
    </submittedName>
</protein>
<dbReference type="EMBL" id="DS114357">
    <property type="protein sequence ID" value="EAX88085.1"/>
    <property type="molecule type" value="Genomic_DNA"/>
</dbReference>
<evidence type="ECO:0000313" key="3">
    <source>
        <dbReference type="Proteomes" id="UP000001542"/>
    </source>
</evidence>
<dbReference type="KEGG" id="tva:4745740"/>
<sequence length="448" mass="52749">MIDFDINIQIASSLFIISKLNVESMKTNSMVCSIDLINKNHNFSFDLANYNEISVIDKESTTIQITGPLILKMKFLDSSYVTKFWNLIKKIFILESIPDTYPRFKINKQPVEKEPESLTSNKYKVLFNSLVPRFKITELPSIQLPDPSKPGNIELKTIVDENNFDSIFPFDDSKLPISHVYNPRQYSVSNAAFTKILLKYLEKFNDLEKYKILRNQWSKILPEQYELNAQIQTYINKIDPIISNSAPNQNTRLLMMDVMLSIFKYTKSHPYEPFIFKSVQYFIESMNSTDFVHKKYCEKSSIIFWLSRIVAEGFLSNYSTTYLLKYEITPLITDRISGMIEFFKDKSKFLTPENSELILELLQERLMDYNDWKIFITNSIIFYKFQSIYFASILITYYYYLIKLIPTIKSTNQEQFNNKMKDALNANTFSFYMETIFDITRIIIDLAQ</sequence>
<dbReference type="RefSeq" id="XP_001301015.1">
    <property type="nucleotide sequence ID" value="XM_001301014.1"/>
</dbReference>
<keyword evidence="3" id="KW-1185">Reference proteome</keyword>
<reference evidence="2" key="2">
    <citation type="journal article" date="2007" name="Science">
        <title>Draft genome sequence of the sexually transmitted pathogen Trichomonas vaginalis.</title>
        <authorList>
            <person name="Carlton J.M."/>
            <person name="Hirt R.P."/>
            <person name="Silva J.C."/>
            <person name="Delcher A.L."/>
            <person name="Schatz M."/>
            <person name="Zhao Q."/>
            <person name="Wortman J.R."/>
            <person name="Bidwell S.L."/>
            <person name="Alsmark U.C.M."/>
            <person name="Besteiro S."/>
            <person name="Sicheritz-Ponten T."/>
            <person name="Noel C.J."/>
            <person name="Dacks J.B."/>
            <person name="Foster P.G."/>
            <person name="Simillion C."/>
            <person name="Van de Peer Y."/>
            <person name="Miranda-Saavedra D."/>
            <person name="Barton G.J."/>
            <person name="Westrop G.D."/>
            <person name="Mueller S."/>
            <person name="Dessi D."/>
            <person name="Fiori P.L."/>
            <person name="Ren Q."/>
            <person name="Paulsen I."/>
            <person name="Zhang H."/>
            <person name="Bastida-Corcuera F.D."/>
            <person name="Simoes-Barbosa A."/>
            <person name="Brown M.T."/>
            <person name="Hayes R.D."/>
            <person name="Mukherjee M."/>
            <person name="Okumura C.Y."/>
            <person name="Schneider R."/>
            <person name="Smith A.J."/>
            <person name="Vanacova S."/>
            <person name="Villalvazo M."/>
            <person name="Haas B.J."/>
            <person name="Pertea M."/>
            <person name="Feldblyum T.V."/>
            <person name="Utterback T.R."/>
            <person name="Shu C.L."/>
            <person name="Osoegawa K."/>
            <person name="de Jong P.J."/>
            <person name="Hrdy I."/>
            <person name="Horvathova L."/>
            <person name="Zubacova Z."/>
            <person name="Dolezal P."/>
            <person name="Malik S.B."/>
            <person name="Logsdon J.M. Jr."/>
            <person name="Henze K."/>
            <person name="Gupta A."/>
            <person name="Wang C.C."/>
            <person name="Dunne R.L."/>
            <person name="Upcroft J.A."/>
            <person name="Upcroft P."/>
            <person name="White O."/>
            <person name="Salzberg S.L."/>
            <person name="Tang P."/>
            <person name="Chiu C.-H."/>
            <person name="Lee Y.-S."/>
            <person name="Embley T.M."/>
            <person name="Coombs G.H."/>
            <person name="Mottram J.C."/>
            <person name="Tachezy J."/>
            <person name="Fraser-Liggett C.M."/>
            <person name="Johnson P.J."/>
        </authorList>
    </citation>
    <scope>NUCLEOTIDE SEQUENCE [LARGE SCALE GENOMIC DNA]</scope>
    <source>
        <strain evidence="2">G3</strain>
    </source>
</reference>
<gene>
    <name evidence="2" type="ORF">TVAG_024000</name>
</gene>
<keyword evidence="1" id="KW-0812">Transmembrane</keyword>
<dbReference type="Proteomes" id="UP000001542">
    <property type="component" value="Unassembled WGS sequence"/>
</dbReference>
<name>A2G436_TRIV3</name>
<reference evidence="2" key="1">
    <citation type="submission" date="2006-10" db="EMBL/GenBank/DDBJ databases">
        <authorList>
            <person name="Amadeo P."/>
            <person name="Zhao Q."/>
            <person name="Wortman J."/>
            <person name="Fraser-Liggett C."/>
            <person name="Carlton J."/>
        </authorList>
    </citation>
    <scope>NUCLEOTIDE SEQUENCE</scope>
    <source>
        <strain evidence="2">G3</strain>
    </source>
</reference>